<protein>
    <submittedName>
        <fullName evidence="1">Uncharacterized protein</fullName>
    </submittedName>
</protein>
<dbReference type="EMBL" id="CP039348">
    <property type="protein sequence ID" value="QCD89414.1"/>
    <property type="molecule type" value="Genomic_DNA"/>
</dbReference>
<keyword evidence="2" id="KW-1185">Reference proteome</keyword>
<organism evidence="1 2">
    <name type="scientific">Vigna unguiculata</name>
    <name type="common">Cowpea</name>
    <dbReference type="NCBI Taxonomy" id="3917"/>
    <lineage>
        <taxon>Eukaryota</taxon>
        <taxon>Viridiplantae</taxon>
        <taxon>Streptophyta</taxon>
        <taxon>Embryophyta</taxon>
        <taxon>Tracheophyta</taxon>
        <taxon>Spermatophyta</taxon>
        <taxon>Magnoliopsida</taxon>
        <taxon>eudicotyledons</taxon>
        <taxon>Gunneridae</taxon>
        <taxon>Pentapetalae</taxon>
        <taxon>rosids</taxon>
        <taxon>fabids</taxon>
        <taxon>Fabales</taxon>
        <taxon>Fabaceae</taxon>
        <taxon>Papilionoideae</taxon>
        <taxon>50 kb inversion clade</taxon>
        <taxon>NPAAA clade</taxon>
        <taxon>indigoferoid/millettioid clade</taxon>
        <taxon>Phaseoleae</taxon>
        <taxon>Vigna</taxon>
    </lineage>
</organism>
<sequence>MLISYGVHGSSLWNHRSVYQKHQFLCASQCLPRMNKGHKVLRATHPNLNKGHKVSSVSVNLIVLHHAHKGQSHQALDNRNHAHLPNHSNGDIPRRLLRLFSHRCHHVETAVGPVHHDHGIEHTVYTERSKWRQVRCLSVDEADYNYERDHQCGDQRIQPG</sequence>
<accession>A0A4D6LN05</accession>
<proteinExistence type="predicted"/>
<gene>
    <name evidence="1" type="ORF">DEO72_LG4g358</name>
</gene>
<evidence type="ECO:0000313" key="2">
    <source>
        <dbReference type="Proteomes" id="UP000501690"/>
    </source>
</evidence>
<reference evidence="1 2" key="1">
    <citation type="submission" date="2019-04" db="EMBL/GenBank/DDBJ databases">
        <title>An improved genome assembly and genetic linkage map for asparagus bean, Vigna unguiculata ssp. sesquipedialis.</title>
        <authorList>
            <person name="Xia Q."/>
            <person name="Zhang R."/>
            <person name="Dong Y."/>
        </authorList>
    </citation>
    <scope>NUCLEOTIDE SEQUENCE [LARGE SCALE GENOMIC DNA]</scope>
    <source>
        <tissue evidence="1">Leaf</tissue>
    </source>
</reference>
<evidence type="ECO:0000313" key="1">
    <source>
        <dbReference type="EMBL" id="QCD89414.1"/>
    </source>
</evidence>
<dbReference type="Proteomes" id="UP000501690">
    <property type="component" value="Linkage Group LG4"/>
</dbReference>
<dbReference type="AlphaFoldDB" id="A0A4D6LN05"/>
<name>A0A4D6LN05_VIGUN</name>